<organism evidence="1 2">
    <name type="scientific">Caerostris extrusa</name>
    <name type="common">Bark spider</name>
    <name type="synonym">Caerostris bankana</name>
    <dbReference type="NCBI Taxonomy" id="172846"/>
    <lineage>
        <taxon>Eukaryota</taxon>
        <taxon>Metazoa</taxon>
        <taxon>Ecdysozoa</taxon>
        <taxon>Arthropoda</taxon>
        <taxon>Chelicerata</taxon>
        <taxon>Arachnida</taxon>
        <taxon>Araneae</taxon>
        <taxon>Araneomorphae</taxon>
        <taxon>Entelegynae</taxon>
        <taxon>Araneoidea</taxon>
        <taxon>Araneidae</taxon>
        <taxon>Caerostris</taxon>
    </lineage>
</organism>
<dbReference type="EMBL" id="BPLR01012374">
    <property type="protein sequence ID" value="GIY53543.1"/>
    <property type="molecule type" value="Genomic_DNA"/>
</dbReference>
<reference evidence="1 2" key="1">
    <citation type="submission" date="2021-06" db="EMBL/GenBank/DDBJ databases">
        <title>Caerostris extrusa draft genome.</title>
        <authorList>
            <person name="Kono N."/>
            <person name="Arakawa K."/>
        </authorList>
    </citation>
    <scope>NUCLEOTIDE SEQUENCE [LARGE SCALE GENOMIC DNA]</scope>
</reference>
<name>A0AAV4U6V8_CAEEX</name>
<dbReference type="AlphaFoldDB" id="A0AAV4U6V8"/>
<evidence type="ECO:0000313" key="2">
    <source>
        <dbReference type="Proteomes" id="UP001054945"/>
    </source>
</evidence>
<keyword evidence="2" id="KW-1185">Reference proteome</keyword>
<proteinExistence type="predicted"/>
<comment type="caution">
    <text evidence="1">The sequence shown here is derived from an EMBL/GenBank/DDBJ whole genome shotgun (WGS) entry which is preliminary data.</text>
</comment>
<sequence>MDCTSKIGIVQIAYTKRITCQLVIIRKSVPFRCCSLMSKVCKSKCKIACSRPDKVPSPMILFSQKSKESAFHAFCTL</sequence>
<protein>
    <submittedName>
        <fullName evidence="1">Uncharacterized protein</fullName>
    </submittedName>
</protein>
<dbReference type="Proteomes" id="UP001054945">
    <property type="component" value="Unassembled WGS sequence"/>
</dbReference>
<evidence type="ECO:0000313" key="1">
    <source>
        <dbReference type="EMBL" id="GIY53543.1"/>
    </source>
</evidence>
<accession>A0AAV4U6V8</accession>
<gene>
    <name evidence="1" type="ORF">CEXT_584601</name>
</gene>